<dbReference type="Proteomes" id="UP000078597">
    <property type="component" value="Unassembled WGS sequence"/>
</dbReference>
<organism evidence="4 6">
    <name type="scientific">Plasmodium malariae</name>
    <dbReference type="NCBI Taxonomy" id="5858"/>
    <lineage>
        <taxon>Eukaryota</taxon>
        <taxon>Sar</taxon>
        <taxon>Alveolata</taxon>
        <taxon>Apicomplexa</taxon>
        <taxon>Aconoidasida</taxon>
        <taxon>Haemosporida</taxon>
        <taxon>Plasmodiidae</taxon>
        <taxon>Plasmodium</taxon>
        <taxon>Plasmodium (Plasmodium)</taxon>
    </lineage>
</organism>
<dbReference type="EMBL" id="FLQW01000324">
    <property type="protein sequence ID" value="SBS83251.1"/>
    <property type="molecule type" value="Genomic_DNA"/>
</dbReference>
<feature type="compositionally biased region" description="Low complexity" evidence="2">
    <location>
        <begin position="411"/>
        <end position="430"/>
    </location>
</feature>
<evidence type="ECO:0000313" key="4">
    <source>
        <dbReference type="EMBL" id="SBS83251.1"/>
    </source>
</evidence>
<evidence type="ECO:0000313" key="7">
    <source>
        <dbReference type="Proteomes" id="UP000219813"/>
    </source>
</evidence>
<reference evidence="4" key="1">
    <citation type="submission" date="2016-05" db="EMBL/GenBank/DDBJ databases">
        <authorList>
            <person name="Lavstsen T."/>
            <person name="Jespersen J.S."/>
        </authorList>
    </citation>
    <scope>NUCLEOTIDE SEQUENCE [LARGE SCALE GENOMIC DNA]</scope>
</reference>
<evidence type="ECO:0000256" key="1">
    <source>
        <dbReference type="SAM" id="Coils"/>
    </source>
</evidence>
<reference evidence="6" key="2">
    <citation type="submission" date="2016-05" db="EMBL/GenBank/DDBJ databases">
        <authorList>
            <person name="Naeem Raeece"/>
        </authorList>
    </citation>
    <scope>NUCLEOTIDE SEQUENCE [LARGE SCALE GENOMIC DNA]</scope>
</reference>
<keyword evidence="7" id="KW-1185">Reference proteome</keyword>
<dbReference type="InterPro" id="IPR025183">
    <property type="entry name" value="DUF4110"/>
</dbReference>
<dbReference type="RefSeq" id="XP_028862112.1">
    <property type="nucleotide sequence ID" value="XM_029005532.1"/>
</dbReference>
<sequence>MGKKDKKSKEKKEKLKLKKEKQKLKSLKSKKKKNINTLSDEDFDTICMYYENLNKKDKYAHININNNSNNTFVECEKPSPRSNCSVTFINEEEFLLFGGEYNDNNELIAYNDLFKYNIIKDKWKYYFTTSKKPKPRCSHQAVYFNKKLYIFGGELCTNTQFFHYNDFWYFDLKNNTFEEIETKNKKEERPSPRSGHRMILWKNCIIMFGGFFDNNKSVEYFNDLYMYIINSNKWENLTNVYINSLFKRLTENSSNVCNLNHNHNTNNGSINNNLSSTKNEKKNSDKNFQMMKSKFFKNFDLDSYMPSKRSSTSLFTDIKFQKIYIYGGYAQVKSTSRNAIGVYYNDMWILNINFLNEDNISVNYKKLKKSIFQPSKRIGFSTCIYKNSLILFGGVYDTVEENNSGKGRVCNINDSSNKNNSNKNSSSKSITNSSLLEEPLNMQSIFFNDLYLFDMNKEHWSYLNLKSKDKKGLNRNCMENIKKETEENSLGDITNNSSSNKHILIGGEEGNSNQHKKGKFESKDLSDGYFSHLDDYNESDDEYYSNVFVYFDENGNKKTIRIEKEEMEGQIEREGRKVKDNKKENENFNEDKEHIECMQNLTLKTSVVTKERYTVIDKMIDTHSVFVQFDDQKSSTENNNIEDLNENTSDFNRSNCKDDTKNLKEVLQVHNVNSDKNINNRDVEKDKDERINNLSITDLDSDKEDKKMKFIINDIEPIGRMNSHIFVINKNLYLFGGMYEYKNNEIILSDYWKINIFKREKWELVHKGNLDDIYVDASDTSSSLSIDDENKDDKEIEDLIICNKIKKIENKIKAESGGLNFDVNENLNEFFLRTKQFWLNELNIFNENKQNRKDAFILCEQKYIELKKYYNKIQKYKELLLEEHYEGSITEDDSTAQEESSNLLVD</sequence>
<dbReference type="InterPro" id="IPR052588">
    <property type="entry name" value="Kelch_domain_protein"/>
</dbReference>
<dbReference type="SUPFAM" id="SSF117281">
    <property type="entry name" value="Kelch motif"/>
    <property type="match status" value="1"/>
</dbReference>
<accession>A0A1A8VWN5</accession>
<feature type="region of interest" description="Disordered" evidence="2">
    <location>
        <begin position="410"/>
        <end position="430"/>
    </location>
</feature>
<evidence type="ECO:0000313" key="5">
    <source>
        <dbReference type="EMBL" id="SCN44976.1"/>
    </source>
</evidence>
<dbReference type="Proteomes" id="UP000219813">
    <property type="component" value="Chromosome 10"/>
</dbReference>
<dbReference type="Pfam" id="PF24681">
    <property type="entry name" value="Kelch_KLHDC2_KLHL20_DRC7"/>
    <property type="match status" value="1"/>
</dbReference>
<keyword evidence="1" id="KW-0175">Coiled coil</keyword>
<feature type="coiled-coil region" evidence="1">
    <location>
        <begin position="564"/>
        <end position="591"/>
    </location>
</feature>
<proteinExistence type="predicted"/>
<dbReference type="AlphaFoldDB" id="A0A1A8VWN5"/>
<dbReference type="KEGG" id="pmal:PMUG01_10033800"/>
<dbReference type="OMA" id="RIGFSTC"/>
<reference evidence="5 7" key="3">
    <citation type="submission" date="2016-06" db="EMBL/GenBank/DDBJ databases">
        <authorList>
            <consortium name="Pathogen Informatics"/>
        </authorList>
    </citation>
    <scope>NUCLEOTIDE SEQUENCE [LARGE SCALE GENOMIC DNA]</scope>
</reference>
<dbReference type="InterPro" id="IPR011043">
    <property type="entry name" value="Gal_Oxase/kelch_b-propeller"/>
</dbReference>
<dbReference type="GeneID" id="39869338"/>
<dbReference type="InterPro" id="IPR015915">
    <property type="entry name" value="Kelch-typ_b-propeller"/>
</dbReference>
<evidence type="ECO:0000256" key="2">
    <source>
        <dbReference type="SAM" id="MobiDB-lite"/>
    </source>
</evidence>
<dbReference type="SUPFAM" id="SSF50965">
    <property type="entry name" value="Galactose oxidase, central domain"/>
    <property type="match status" value="1"/>
</dbReference>
<dbReference type="EMBL" id="LT594631">
    <property type="protein sequence ID" value="SCN44976.1"/>
    <property type="molecule type" value="Genomic_DNA"/>
</dbReference>
<evidence type="ECO:0000259" key="3">
    <source>
        <dbReference type="Pfam" id="PF13422"/>
    </source>
</evidence>
<protein>
    <submittedName>
        <fullName evidence="5">Kelch protein, putative</fullName>
    </submittedName>
</protein>
<gene>
    <name evidence="5" type="primary">PmUG01_10033800</name>
    <name evidence="4" type="ORF">PMALA_006040</name>
    <name evidence="5" type="ORF">PMUG01_10033800</name>
</gene>
<dbReference type="OrthoDB" id="4447at2759"/>
<dbReference type="VEuPathDB" id="PlasmoDB:PmUG01_10033800"/>
<dbReference type="Gene3D" id="2.120.10.80">
    <property type="entry name" value="Kelch-type beta propeller"/>
    <property type="match status" value="2"/>
</dbReference>
<dbReference type="PANTHER" id="PTHR46063:SF1">
    <property type="entry name" value="KELCH DOMAIN-CONTAINING PROTEIN 4"/>
    <property type="match status" value="1"/>
</dbReference>
<feature type="domain" description="DUF4110" evidence="3">
    <location>
        <begin position="824"/>
        <end position="894"/>
    </location>
</feature>
<evidence type="ECO:0000313" key="6">
    <source>
        <dbReference type="Proteomes" id="UP000078597"/>
    </source>
</evidence>
<feature type="coiled-coil region" evidence="1">
    <location>
        <begin position="7"/>
        <end position="41"/>
    </location>
</feature>
<dbReference type="Pfam" id="PF13422">
    <property type="entry name" value="DUF4110"/>
    <property type="match status" value="1"/>
</dbReference>
<dbReference type="PANTHER" id="PTHR46063">
    <property type="entry name" value="KELCH DOMAIN-CONTAINING PROTEIN"/>
    <property type="match status" value="1"/>
</dbReference>
<name>A0A1A8VWN5_PLAMA</name>